<name>A0ABZ0YV33_9GAMM</name>
<dbReference type="EMBL" id="CP140153">
    <property type="protein sequence ID" value="WQH16032.1"/>
    <property type="molecule type" value="Genomic_DNA"/>
</dbReference>
<gene>
    <name evidence="1" type="ORF">SR882_09745</name>
</gene>
<reference evidence="1 2" key="1">
    <citation type="submission" date="2023-11" db="EMBL/GenBank/DDBJ databases">
        <title>MicrobeMod: A computational toolkit for identifying prokaryotic methylation and restriction-modification with nanopore sequencing.</title>
        <authorList>
            <person name="Crits-Christoph A."/>
            <person name="Kang S.C."/>
            <person name="Lee H."/>
            <person name="Ostrov N."/>
        </authorList>
    </citation>
    <scope>NUCLEOTIDE SEQUENCE [LARGE SCALE GENOMIC DNA]</scope>
    <source>
        <strain evidence="1 2">ATCC 49870</strain>
    </source>
</reference>
<protein>
    <submittedName>
        <fullName evidence="1">DUF429 domain-containing protein</fullName>
    </submittedName>
</protein>
<keyword evidence="2" id="KW-1185">Reference proteome</keyword>
<dbReference type="RefSeq" id="WP_322521052.1">
    <property type="nucleotide sequence ID" value="NZ_CP140153.1"/>
</dbReference>
<accession>A0ABZ0YV33</accession>
<sequence length="223" mass="24172">MAVAQPEHPGVADEVRAMVAPDLEGVLASFGDIRLASIDMPIGLSEGEPRDCDLTARDRLGARRASVFPAPLRPALAAATHAEASDLSRRVSGRGISVQAWNLFPRVREVDAFLGEQEVWRERLVEVHPELSFLAMNEGVPLPASKHRIDGIYRRRDLVADAFGMAAVESAVAQLAGTRVKEDDMLDAFAVLWSAHRWASGNGVCLPSEPPLDACGLPMRITF</sequence>
<proteinExistence type="predicted"/>
<dbReference type="InterPro" id="IPR007362">
    <property type="entry name" value="DUF429"/>
</dbReference>
<organism evidence="1 2">
    <name type="scientific">Guyparkeria halophila</name>
    <dbReference type="NCBI Taxonomy" id="47960"/>
    <lineage>
        <taxon>Bacteria</taxon>
        <taxon>Pseudomonadati</taxon>
        <taxon>Pseudomonadota</taxon>
        <taxon>Gammaproteobacteria</taxon>
        <taxon>Chromatiales</taxon>
        <taxon>Thioalkalibacteraceae</taxon>
        <taxon>Guyparkeria</taxon>
    </lineage>
</organism>
<evidence type="ECO:0000313" key="1">
    <source>
        <dbReference type="EMBL" id="WQH16032.1"/>
    </source>
</evidence>
<evidence type="ECO:0000313" key="2">
    <source>
        <dbReference type="Proteomes" id="UP001327459"/>
    </source>
</evidence>
<dbReference type="Proteomes" id="UP001327459">
    <property type="component" value="Chromosome"/>
</dbReference>
<dbReference type="Pfam" id="PF04250">
    <property type="entry name" value="DUF429"/>
    <property type="match status" value="1"/>
</dbReference>